<comment type="subcellular location">
    <subcellularLocation>
        <location evidence="1 6">Nucleus</location>
    </subcellularLocation>
</comment>
<feature type="non-terminal residue" evidence="9">
    <location>
        <position position="1"/>
    </location>
</feature>
<protein>
    <submittedName>
        <fullName evidence="9">GRHL1 protein</fullName>
    </submittedName>
</protein>
<dbReference type="InterPro" id="IPR040167">
    <property type="entry name" value="TF_CP2-like"/>
</dbReference>
<evidence type="ECO:0000313" key="9">
    <source>
        <dbReference type="EMBL" id="NXM18588.1"/>
    </source>
</evidence>
<evidence type="ECO:0000256" key="7">
    <source>
        <dbReference type="SAM" id="MobiDB-lite"/>
    </source>
</evidence>
<feature type="region of interest" description="Disordered" evidence="7">
    <location>
        <begin position="69"/>
        <end position="89"/>
    </location>
</feature>
<dbReference type="Pfam" id="PF25416">
    <property type="entry name" value="GRHL1_C"/>
    <property type="match status" value="1"/>
</dbReference>
<dbReference type="AlphaFoldDB" id="A0A7L0YUB8"/>
<keyword evidence="4" id="KW-0804">Transcription</keyword>
<organism evidence="9 10">
    <name type="scientific">Ploceus nigricollis</name>
    <dbReference type="NCBI Taxonomy" id="441696"/>
    <lineage>
        <taxon>Eukaryota</taxon>
        <taxon>Metazoa</taxon>
        <taxon>Chordata</taxon>
        <taxon>Craniata</taxon>
        <taxon>Vertebrata</taxon>
        <taxon>Euteleostomi</taxon>
        <taxon>Archelosauria</taxon>
        <taxon>Archosauria</taxon>
        <taxon>Dinosauria</taxon>
        <taxon>Saurischia</taxon>
        <taxon>Theropoda</taxon>
        <taxon>Coelurosauria</taxon>
        <taxon>Aves</taxon>
        <taxon>Neognathae</taxon>
        <taxon>Neoaves</taxon>
        <taxon>Telluraves</taxon>
        <taxon>Australaves</taxon>
        <taxon>Passeriformes</taxon>
        <taxon>Passeroidea</taxon>
        <taxon>Ploceidae</taxon>
        <taxon>Ploceinae</taxon>
        <taxon>Ploceus</taxon>
    </lineage>
</organism>
<dbReference type="GO" id="GO:0000978">
    <property type="term" value="F:RNA polymerase II cis-regulatory region sequence-specific DNA binding"/>
    <property type="evidence" value="ECO:0007669"/>
    <property type="project" value="TreeGrafter"/>
</dbReference>
<dbReference type="PANTHER" id="PTHR11037:SF16">
    <property type="entry name" value="GRAINYHEAD-LIKE PROTEIN 1 HOMOLOG"/>
    <property type="match status" value="1"/>
</dbReference>
<comment type="caution">
    <text evidence="9">The sequence shown here is derived from an EMBL/GenBank/DDBJ whole genome shotgun (WGS) entry which is preliminary data.</text>
</comment>
<feature type="domain" description="Grh/CP2 DB" evidence="8">
    <location>
        <begin position="241"/>
        <end position="479"/>
    </location>
</feature>
<keyword evidence="10" id="KW-1185">Reference proteome</keyword>
<accession>A0A7L0YUB8</accession>
<proteinExistence type="predicted"/>
<dbReference type="PANTHER" id="PTHR11037">
    <property type="entry name" value="TRANSCRIPTION FACTOR CP2"/>
    <property type="match status" value="1"/>
</dbReference>
<gene>
    <name evidence="9" type="primary">Grhl1</name>
    <name evidence="9" type="ORF">PLONIG_R00741</name>
</gene>
<reference evidence="9 10" key="1">
    <citation type="submission" date="2019-09" db="EMBL/GenBank/DDBJ databases">
        <title>Bird 10,000 Genomes (B10K) Project - Family phase.</title>
        <authorList>
            <person name="Zhang G."/>
        </authorList>
    </citation>
    <scope>NUCLEOTIDE SEQUENCE [LARGE SCALE GENOMIC DNA]</scope>
    <source>
        <strain evidence="9">B10K-DU-001-79</strain>
        <tissue evidence="9">Muscle</tissue>
    </source>
</reference>
<name>A0A7L0YUB8_9PASE</name>
<keyword evidence="2" id="KW-0805">Transcription regulation</keyword>
<feature type="region of interest" description="Disordered" evidence="7">
    <location>
        <begin position="184"/>
        <end position="205"/>
    </location>
</feature>
<dbReference type="EMBL" id="VXBC01008775">
    <property type="protein sequence ID" value="NXM18588.1"/>
    <property type="molecule type" value="Genomic_DNA"/>
</dbReference>
<dbReference type="Proteomes" id="UP000539920">
    <property type="component" value="Unassembled WGS sequence"/>
</dbReference>
<keyword evidence="3 6" id="KW-0238">DNA-binding</keyword>
<dbReference type="GO" id="GO:0001228">
    <property type="term" value="F:DNA-binding transcription activator activity, RNA polymerase II-specific"/>
    <property type="evidence" value="ECO:0007669"/>
    <property type="project" value="TreeGrafter"/>
</dbReference>
<dbReference type="PROSITE" id="PS51968">
    <property type="entry name" value="GRH_CP2_DB"/>
    <property type="match status" value="1"/>
</dbReference>
<feature type="non-terminal residue" evidence="9">
    <location>
        <position position="622"/>
    </location>
</feature>
<dbReference type="GO" id="GO:0005634">
    <property type="term" value="C:nucleus"/>
    <property type="evidence" value="ECO:0007669"/>
    <property type="project" value="UniProtKB-SubCell"/>
</dbReference>
<evidence type="ECO:0000256" key="3">
    <source>
        <dbReference type="ARBA" id="ARBA00023125"/>
    </source>
</evidence>
<sequence length="622" mass="71001">KRPVLVLQNDSLYSQRRPYTNEDEAWKTFLENPLTAATKAMMSINGDEDSAAALGLLYDYYKVPRERRSSTAKPEVEHPEQDHSKRNSIPNVTEQSLISAGENRVQVLKNVPFNIVLPHTPQMGMDKRGHLTTPDTTVTVSIATMPTHSIKTETQPHGFAVGIPPSVYHPEPPERVVVFDRNLNPDQFSSNTQPQNSQRRTPDSTFSETFKEGVQEVFFPTELNLRMANMNSEDYVFDSISGNNFEYTLEASKSLRQKPGDSTMTYLNKGQFYPITLKEVSSTEGIHHPISKVRSVIMVVFAEDKTREDQLRHWKYWHSRQHTAKQRCIDIADYKESFNTISNIEEIAYNAISFTWDINEEAKVFISVNCLSTDFSSQKGVKGLPLNLQIDTYSYNNRSNKPVHRAYCQIKVFCDKGAERKIRDEERKQSKRKGKCTDPSSQLNAFSDVKVPMLPSHKRTDITIFKPFMDLDTQPVLFIPDVHFANLQRGAHVLPVASEELEGESSNLKRGTYIGEEDFIATPNKMARIEEPKRVLLYVRKESEEVFDALMLKTPSLKGLMEAISDKYDVPFDKIGKIFNKCKKGILVNMDDNIVKHYSNEDTFQLQIEEVGGSYKLTLTEI</sequence>
<evidence type="ECO:0000259" key="8">
    <source>
        <dbReference type="PROSITE" id="PS51968"/>
    </source>
</evidence>
<evidence type="ECO:0000256" key="2">
    <source>
        <dbReference type="ARBA" id="ARBA00023015"/>
    </source>
</evidence>
<evidence type="ECO:0000256" key="5">
    <source>
        <dbReference type="ARBA" id="ARBA00023242"/>
    </source>
</evidence>
<evidence type="ECO:0000256" key="4">
    <source>
        <dbReference type="ARBA" id="ARBA00023163"/>
    </source>
</evidence>
<dbReference type="InterPro" id="IPR057520">
    <property type="entry name" value="GRHL1/CP2_C"/>
</dbReference>
<feature type="compositionally biased region" description="Basic and acidic residues" evidence="7">
    <location>
        <begin position="69"/>
        <end position="85"/>
    </location>
</feature>
<evidence type="ECO:0000256" key="1">
    <source>
        <dbReference type="ARBA" id="ARBA00004123"/>
    </source>
</evidence>
<dbReference type="InterPro" id="IPR007604">
    <property type="entry name" value="CP2"/>
</dbReference>
<evidence type="ECO:0000256" key="6">
    <source>
        <dbReference type="PROSITE-ProRule" id="PRU01313"/>
    </source>
</evidence>
<dbReference type="Pfam" id="PF04516">
    <property type="entry name" value="CP2"/>
    <property type="match status" value="1"/>
</dbReference>
<evidence type="ECO:0000313" key="10">
    <source>
        <dbReference type="Proteomes" id="UP000539920"/>
    </source>
</evidence>
<keyword evidence="5 6" id="KW-0539">Nucleus</keyword>